<comment type="subunit">
    <text evidence="6">Part of the 50S ribosomal subunit. Contacts protein L29, and trigger factor when it is bound to the ribosome.</text>
</comment>
<dbReference type="SUPFAM" id="SSF54189">
    <property type="entry name" value="Ribosomal proteins S24e, L23 and L15e"/>
    <property type="match status" value="1"/>
</dbReference>
<dbReference type="RefSeq" id="WP_096055065.1">
    <property type="nucleotide sequence ID" value="NZ_CP023344.1"/>
</dbReference>
<evidence type="ECO:0000256" key="5">
    <source>
        <dbReference type="ARBA" id="ARBA00023274"/>
    </source>
</evidence>
<accession>A0A290Q4T6</accession>
<keyword evidence="2 6" id="KW-0699">rRNA-binding</keyword>
<evidence type="ECO:0000256" key="7">
    <source>
        <dbReference type="RuleBase" id="RU003934"/>
    </source>
</evidence>
<dbReference type="KEGG" id="vbh:CMV30_05405"/>
<dbReference type="NCBIfam" id="NF004363">
    <property type="entry name" value="PRK05738.2-4"/>
    <property type="match status" value="1"/>
</dbReference>
<dbReference type="HAMAP" id="MF_01369_B">
    <property type="entry name" value="Ribosomal_uL23_B"/>
    <property type="match status" value="1"/>
</dbReference>
<evidence type="ECO:0000256" key="1">
    <source>
        <dbReference type="ARBA" id="ARBA00006700"/>
    </source>
</evidence>
<keyword evidence="9" id="KW-1185">Reference proteome</keyword>
<evidence type="ECO:0000256" key="2">
    <source>
        <dbReference type="ARBA" id="ARBA00022730"/>
    </source>
</evidence>
<evidence type="ECO:0000256" key="4">
    <source>
        <dbReference type="ARBA" id="ARBA00022980"/>
    </source>
</evidence>
<name>A0A290Q4T6_9BACT</name>
<dbReference type="InterPro" id="IPR013025">
    <property type="entry name" value="Ribosomal_uL23-like"/>
</dbReference>
<dbReference type="PROSITE" id="PS00050">
    <property type="entry name" value="RIBOSOMAL_L23"/>
    <property type="match status" value="1"/>
</dbReference>
<dbReference type="GO" id="GO:0019843">
    <property type="term" value="F:rRNA binding"/>
    <property type="evidence" value="ECO:0007669"/>
    <property type="project" value="UniProtKB-UniRule"/>
</dbReference>
<dbReference type="InterPro" id="IPR012677">
    <property type="entry name" value="Nucleotide-bd_a/b_plait_sf"/>
</dbReference>
<comment type="similarity">
    <text evidence="1 6 7">Belongs to the universal ribosomal protein uL23 family.</text>
</comment>
<organism evidence="8 9">
    <name type="scientific">Nibricoccus aquaticus</name>
    <dbReference type="NCBI Taxonomy" id="2576891"/>
    <lineage>
        <taxon>Bacteria</taxon>
        <taxon>Pseudomonadati</taxon>
        <taxon>Verrucomicrobiota</taxon>
        <taxon>Opitutia</taxon>
        <taxon>Opitutales</taxon>
        <taxon>Opitutaceae</taxon>
        <taxon>Nibricoccus</taxon>
    </lineage>
</organism>
<gene>
    <name evidence="6" type="primary">rplW</name>
    <name evidence="8" type="ORF">CMV30_05405</name>
</gene>
<reference evidence="8 9" key="1">
    <citation type="submission" date="2017-09" db="EMBL/GenBank/DDBJ databases">
        <title>Complete genome sequence of Verrucomicrobial strain HZ-65, isolated from freshwater.</title>
        <authorList>
            <person name="Choi A."/>
        </authorList>
    </citation>
    <scope>NUCLEOTIDE SEQUENCE [LARGE SCALE GENOMIC DNA]</scope>
    <source>
        <strain evidence="8 9">HZ-65</strain>
    </source>
</reference>
<proteinExistence type="inferred from homology"/>
<keyword evidence="4 6" id="KW-0689">Ribosomal protein</keyword>
<dbReference type="GO" id="GO:0006412">
    <property type="term" value="P:translation"/>
    <property type="evidence" value="ECO:0007669"/>
    <property type="project" value="UniProtKB-UniRule"/>
</dbReference>
<keyword evidence="5 6" id="KW-0687">Ribonucleoprotein</keyword>
<dbReference type="GO" id="GO:0003735">
    <property type="term" value="F:structural constituent of ribosome"/>
    <property type="evidence" value="ECO:0007669"/>
    <property type="project" value="InterPro"/>
</dbReference>
<keyword evidence="3 6" id="KW-0694">RNA-binding</keyword>
<dbReference type="GO" id="GO:0005840">
    <property type="term" value="C:ribosome"/>
    <property type="evidence" value="ECO:0007669"/>
    <property type="project" value="UniProtKB-KW"/>
</dbReference>
<dbReference type="InterPro" id="IPR001014">
    <property type="entry name" value="Ribosomal_uL23_CS"/>
</dbReference>
<dbReference type="OrthoDB" id="9793353at2"/>
<dbReference type="GO" id="GO:1990904">
    <property type="term" value="C:ribonucleoprotein complex"/>
    <property type="evidence" value="ECO:0007669"/>
    <property type="project" value="UniProtKB-KW"/>
</dbReference>
<dbReference type="Pfam" id="PF00276">
    <property type="entry name" value="Ribosomal_L23"/>
    <property type="match status" value="1"/>
</dbReference>
<dbReference type="AlphaFoldDB" id="A0A290Q4T6"/>
<dbReference type="Proteomes" id="UP000217265">
    <property type="component" value="Chromosome"/>
</dbReference>
<dbReference type="EMBL" id="CP023344">
    <property type="protein sequence ID" value="ATC63433.1"/>
    <property type="molecule type" value="Genomic_DNA"/>
</dbReference>
<comment type="function">
    <text evidence="6">One of the early assembly proteins it binds 23S rRNA. One of the proteins that surrounds the polypeptide exit tunnel on the outside of the ribosome. Forms the main docking site for trigger factor binding to the ribosome.</text>
</comment>
<evidence type="ECO:0000256" key="3">
    <source>
        <dbReference type="ARBA" id="ARBA00022884"/>
    </source>
</evidence>
<evidence type="ECO:0000313" key="8">
    <source>
        <dbReference type="EMBL" id="ATC63433.1"/>
    </source>
</evidence>
<dbReference type="InterPro" id="IPR012678">
    <property type="entry name" value="Ribosomal_uL23/eL15/eS24_sf"/>
</dbReference>
<dbReference type="Gene3D" id="3.30.70.330">
    <property type="match status" value="1"/>
</dbReference>
<evidence type="ECO:0000313" key="9">
    <source>
        <dbReference type="Proteomes" id="UP000217265"/>
    </source>
</evidence>
<sequence length="93" mass="10517">MNANNVLKLVRLTEKSNKLSSEYGQYTFEVFPSATKYTIAEAVEKTFKVSVTRVNIQNYRGKNKKARNGRPITTSDYKKAIVTLKAGDKIELV</sequence>
<protein>
    <recommendedName>
        <fullName evidence="6">Large ribosomal subunit protein uL23</fullName>
    </recommendedName>
</protein>
<evidence type="ECO:0000256" key="6">
    <source>
        <dbReference type="HAMAP-Rule" id="MF_01369"/>
    </source>
</evidence>